<dbReference type="EMBL" id="CH940651">
    <property type="protein sequence ID" value="EDW65503.2"/>
    <property type="molecule type" value="Genomic_DNA"/>
</dbReference>
<feature type="compositionally biased region" description="Basic and acidic residues" evidence="1">
    <location>
        <begin position="78"/>
        <end position="90"/>
    </location>
</feature>
<dbReference type="KEGG" id="dvi:6631417"/>
<sequence length="237" mass="26852">MHHYMRFNPLLAYKMTTTDNKLKQSTVHDEDGILELDADKVTLVADTFSKVEMYLQSDTKRGYVKLNAPGLYSFQMPDHPDGDRESTTHNEDDDSTLTDSWTKESVDEINLINEDDEAQLGLIQRDEETGEMYILMPLEVDVLLHPESSVKSEQPTTLTTVDSSTTIAGISDEDEEDASQTTLTENPRPLNVLHADQADREILCEHEVCKFVVPKMSLKFKLTLQVGEPNDGEEIWD</sequence>
<dbReference type="AlphaFoldDB" id="B4M1E9"/>
<dbReference type="eggNOG" id="ENOG502RVQV">
    <property type="taxonomic scope" value="Eukaryota"/>
</dbReference>
<dbReference type="STRING" id="7244.B4M1E9"/>
<dbReference type="OrthoDB" id="7851145at2759"/>
<organism evidence="2 3">
    <name type="scientific">Drosophila virilis</name>
    <name type="common">Fruit fly</name>
    <dbReference type="NCBI Taxonomy" id="7244"/>
    <lineage>
        <taxon>Eukaryota</taxon>
        <taxon>Metazoa</taxon>
        <taxon>Ecdysozoa</taxon>
        <taxon>Arthropoda</taxon>
        <taxon>Hexapoda</taxon>
        <taxon>Insecta</taxon>
        <taxon>Pterygota</taxon>
        <taxon>Neoptera</taxon>
        <taxon>Endopterygota</taxon>
        <taxon>Diptera</taxon>
        <taxon>Brachycera</taxon>
        <taxon>Muscomorpha</taxon>
        <taxon>Ephydroidea</taxon>
        <taxon>Drosophilidae</taxon>
        <taxon>Drosophila</taxon>
    </lineage>
</organism>
<evidence type="ECO:0000313" key="3">
    <source>
        <dbReference type="Proteomes" id="UP000008792"/>
    </source>
</evidence>
<proteinExistence type="predicted"/>
<name>B4M1E9_DROVI</name>
<evidence type="ECO:0000313" key="2">
    <source>
        <dbReference type="EMBL" id="EDW65503.2"/>
    </source>
</evidence>
<gene>
    <name evidence="2" type="primary">Dvir\GJ18866</name>
    <name evidence="2" type="ORF">Dvir_GJ18866</name>
</gene>
<feature type="region of interest" description="Disordered" evidence="1">
    <location>
        <begin position="73"/>
        <end position="101"/>
    </location>
</feature>
<dbReference type="HOGENOM" id="CLU_1241286_0_0_1"/>
<accession>B4M1E9</accession>
<evidence type="ECO:0000256" key="1">
    <source>
        <dbReference type="SAM" id="MobiDB-lite"/>
    </source>
</evidence>
<reference evidence="2 3" key="1">
    <citation type="journal article" date="2007" name="Nature">
        <title>Evolution of genes and genomes on the Drosophila phylogeny.</title>
        <authorList>
            <consortium name="Drosophila 12 Genomes Consortium"/>
            <person name="Clark A.G."/>
            <person name="Eisen M.B."/>
            <person name="Smith D.R."/>
            <person name="Bergman C.M."/>
            <person name="Oliver B."/>
            <person name="Markow T.A."/>
            <person name="Kaufman T.C."/>
            <person name="Kellis M."/>
            <person name="Gelbart W."/>
            <person name="Iyer V.N."/>
            <person name="Pollard D.A."/>
            <person name="Sackton T.B."/>
            <person name="Larracuente A.M."/>
            <person name="Singh N.D."/>
            <person name="Abad J.P."/>
            <person name="Abt D.N."/>
            <person name="Adryan B."/>
            <person name="Aguade M."/>
            <person name="Akashi H."/>
            <person name="Anderson W.W."/>
            <person name="Aquadro C.F."/>
            <person name="Ardell D.H."/>
            <person name="Arguello R."/>
            <person name="Artieri C.G."/>
            <person name="Barbash D.A."/>
            <person name="Barker D."/>
            <person name="Barsanti P."/>
            <person name="Batterham P."/>
            <person name="Batzoglou S."/>
            <person name="Begun D."/>
            <person name="Bhutkar A."/>
            <person name="Blanco E."/>
            <person name="Bosak S.A."/>
            <person name="Bradley R.K."/>
            <person name="Brand A.D."/>
            <person name="Brent M.R."/>
            <person name="Brooks A.N."/>
            <person name="Brown R.H."/>
            <person name="Butlin R.K."/>
            <person name="Caggese C."/>
            <person name="Calvi B.R."/>
            <person name="Bernardo de Carvalho A."/>
            <person name="Caspi A."/>
            <person name="Castrezana S."/>
            <person name="Celniker S.E."/>
            <person name="Chang J.L."/>
            <person name="Chapple C."/>
            <person name="Chatterji S."/>
            <person name="Chinwalla A."/>
            <person name="Civetta A."/>
            <person name="Clifton S.W."/>
            <person name="Comeron J.M."/>
            <person name="Costello J.C."/>
            <person name="Coyne J.A."/>
            <person name="Daub J."/>
            <person name="David R.G."/>
            <person name="Delcher A.L."/>
            <person name="Delehaunty K."/>
            <person name="Do C.B."/>
            <person name="Ebling H."/>
            <person name="Edwards K."/>
            <person name="Eickbush T."/>
            <person name="Evans J.D."/>
            <person name="Filipski A."/>
            <person name="Findeiss S."/>
            <person name="Freyhult E."/>
            <person name="Fulton L."/>
            <person name="Fulton R."/>
            <person name="Garcia A.C."/>
            <person name="Gardiner A."/>
            <person name="Garfield D.A."/>
            <person name="Garvin B.E."/>
            <person name="Gibson G."/>
            <person name="Gilbert D."/>
            <person name="Gnerre S."/>
            <person name="Godfrey J."/>
            <person name="Good R."/>
            <person name="Gotea V."/>
            <person name="Gravely B."/>
            <person name="Greenberg A.J."/>
            <person name="Griffiths-Jones S."/>
            <person name="Gross S."/>
            <person name="Guigo R."/>
            <person name="Gustafson E.A."/>
            <person name="Haerty W."/>
            <person name="Hahn M.W."/>
            <person name="Halligan D.L."/>
            <person name="Halpern A.L."/>
            <person name="Halter G.M."/>
            <person name="Han M.V."/>
            <person name="Heger A."/>
            <person name="Hillier L."/>
            <person name="Hinrichs A.S."/>
            <person name="Holmes I."/>
            <person name="Hoskins R.A."/>
            <person name="Hubisz M.J."/>
            <person name="Hultmark D."/>
            <person name="Huntley M.A."/>
            <person name="Jaffe D.B."/>
            <person name="Jagadeeshan S."/>
            <person name="Jeck W.R."/>
            <person name="Johnson J."/>
            <person name="Jones C.D."/>
            <person name="Jordan W.C."/>
            <person name="Karpen G.H."/>
            <person name="Kataoka E."/>
            <person name="Keightley P.D."/>
            <person name="Kheradpour P."/>
            <person name="Kirkness E.F."/>
            <person name="Koerich L.B."/>
            <person name="Kristiansen K."/>
            <person name="Kudrna D."/>
            <person name="Kulathinal R.J."/>
            <person name="Kumar S."/>
            <person name="Kwok R."/>
            <person name="Lander E."/>
            <person name="Langley C.H."/>
            <person name="Lapoint R."/>
            <person name="Lazzaro B.P."/>
            <person name="Lee S.J."/>
            <person name="Levesque L."/>
            <person name="Li R."/>
            <person name="Lin C.F."/>
            <person name="Lin M.F."/>
            <person name="Lindblad-Toh K."/>
            <person name="Llopart A."/>
            <person name="Long M."/>
            <person name="Low L."/>
            <person name="Lozovsky E."/>
            <person name="Lu J."/>
            <person name="Luo M."/>
            <person name="Machado C.A."/>
            <person name="Makalowski W."/>
            <person name="Marzo M."/>
            <person name="Matsuda M."/>
            <person name="Matzkin L."/>
            <person name="McAllister B."/>
            <person name="McBride C.S."/>
            <person name="McKernan B."/>
            <person name="McKernan K."/>
            <person name="Mendez-Lago M."/>
            <person name="Minx P."/>
            <person name="Mollenhauer M.U."/>
            <person name="Montooth K."/>
            <person name="Mount S.M."/>
            <person name="Mu X."/>
            <person name="Myers E."/>
            <person name="Negre B."/>
            <person name="Newfeld S."/>
            <person name="Nielsen R."/>
            <person name="Noor M.A."/>
            <person name="O'Grady P."/>
            <person name="Pachter L."/>
            <person name="Papaceit M."/>
            <person name="Parisi M.J."/>
            <person name="Parisi M."/>
            <person name="Parts L."/>
            <person name="Pedersen J.S."/>
            <person name="Pesole G."/>
            <person name="Phillippy A.M."/>
            <person name="Ponting C.P."/>
            <person name="Pop M."/>
            <person name="Porcelli D."/>
            <person name="Powell J.R."/>
            <person name="Prohaska S."/>
            <person name="Pruitt K."/>
            <person name="Puig M."/>
            <person name="Quesneville H."/>
            <person name="Ram K.R."/>
            <person name="Rand D."/>
            <person name="Rasmussen M.D."/>
            <person name="Reed L.K."/>
            <person name="Reenan R."/>
            <person name="Reily A."/>
            <person name="Remington K.A."/>
            <person name="Rieger T.T."/>
            <person name="Ritchie M.G."/>
            <person name="Robin C."/>
            <person name="Rogers Y.H."/>
            <person name="Rohde C."/>
            <person name="Rozas J."/>
            <person name="Rubenfield M.J."/>
            <person name="Ruiz A."/>
            <person name="Russo S."/>
            <person name="Salzberg S.L."/>
            <person name="Sanchez-Gracia A."/>
            <person name="Saranga D.J."/>
            <person name="Sato H."/>
            <person name="Schaeffer S.W."/>
            <person name="Schatz M.C."/>
            <person name="Schlenke T."/>
            <person name="Schwartz R."/>
            <person name="Segarra C."/>
            <person name="Singh R.S."/>
            <person name="Sirot L."/>
            <person name="Sirota M."/>
            <person name="Sisneros N.B."/>
            <person name="Smith C.D."/>
            <person name="Smith T.F."/>
            <person name="Spieth J."/>
            <person name="Stage D.E."/>
            <person name="Stark A."/>
            <person name="Stephan W."/>
            <person name="Strausberg R.L."/>
            <person name="Strempel S."/>
            <person name="Sturgill D."/>
            <person name="Sutton G."/>
            <person name="Sutton G.G."/>
            <person name="Tao W."/>
            <person name="Teichmann S."/>
            <person name="Tobari Y.N."/>
            <person name="Tomimura Y."/>
            <person name="Tsolas J.M."/>
            <person name="Valente V.L."/>
            <person name="Venter E."/>
            <person name="Venter J.C."/>
            <person name="Vicario S."/>
            <person name="Vieira F.G."/>
            <person name="Vilella A.J."/>
            <person name="Villasante A."/>
            <person name="Walenz B."/>
            <person name="Wang J."/>
            <person name="Wasserman M."/>
            <person name="Watts T."/>
            <person name="Wilson D."/>
            <person name="Wilson R.K."/>
            <person name="Wing R.A."/>
            <person name="Wolfner M.F."/>
            <person name="Wong A."/>
            <person name="Wong G.K."/>
            <person name="Wu C.I."/>
            <person name="Wu G."/>
            <person name="Yamamoto D."/>
            <person name="Yang H.P."/>
            <person name="Yang S.P."/>
            <person name="Yorke J.A."/>
            <person name="Yoshida K."/>
            <person name="Zdobnov E."/>
            <person name="Zhang P."/>
            <person name="Zhang Y."/>
            <person name="Zimin A.V."/>
            <person name="Baldwin J."/>
            <person name="Abdouelleil A."/>
            <person name="Abdulkadir J."/>
            <person name="Abebe A."/>
            <person name="Abera B."/>
            <person name="Abreu J."/>
            <person name="Acer S.C."/>
            <person name="Aftuck L."/>
            <person name="Alexander A."/>
            <person name="An P."/>
            <person name="Anderson E."/>
            <person name="Anderson S."/>
            <person name="Arachi H."/>
            <person name="Azer M."/>
            <person name="Bachantsang P."/>
            <person name="Barry A."/>
            <person name="Bayul T."/>
            <person name="Berlin A."/>
            <person name="Bessette D."/>
            <person name="Bloom T."/>
            <person name="Blye J."/>
            <person name="Boguslavskiy L."/>
            <person name="Bonnet C."/>
            <person name="Boukhgalter B."/>
            <person name="Bourzgui I."/>
            <person name="Brown A."/>
            <person name="Cahill P."/>
            <person name="Channer S."/>
            <person name="Cheshatsang Y."/>
            <person name="Chuda L."/>
            <person name="Citroen M."/>
            <person name="Collymore A."/>
            <person name="Cooke P."/>
            <person name="Costello M."/>
            <person name="D'Aco K."/>
            <person name="Daza R."/>
            <person name="De Haan G."/>
            <person name="DeGray S."/>
            <person name="DeMaso C."/>
            <person name="Dhargay N."/>
            <person name="Dooley K."/>
            <person name="Dooley E."/>
            <person name="Doricent M."/>
            <person name="Dorje P."/>
            <person name="Dorjee K."/>
            <person name="Dupes A."/>
            <person name="Elong R."/>
            <person name="Falk J."/>
            <person name="Farina A."/>
            <person name="Faro S."/>
            <person name="Ferguson D."/>
            <person name="Fisher S."/>
            <person name="Foley C.D."/>
            <person name="Franke A."/>
            <person name="Friedrich D."/>
            <person name="Gadbois L."/>
            <person name="Gearin G."/>
            <person name="Gearin C.R."/>
            <person name="Giannoukos G."/>
            <person name="Goode T."/>
            <person name="Graham J."/>
            <person name="Grandbois E."/>
            <person name="Grewal S."/>
            <person name="Gyaltsen K."/>
            <person name="Hafez N."/>
            <person name="Hagos B."/>
            <person name="Hall J."/>
            <person name="Henson C."/>
            <person name="Hollinger A."/>
            <person name="Honan T."/>
            <person name="Huard M.D."/>
            <person name="Hughes L."/>
            <person name="Hurhula B."/>
            <person name="Husby M.E."/>
            <person name="Kamat A."/>
            <person name="Kanga B."/>
            <person name="Kashin S."/>
            <person name="Khazanovich D."/>
            <person name="Kisner P."/>
            <person name="Lance K."/>
            <person name="Lara M."/>
            <person name="Lee W."/>
            <person name="Lennon N."/>
            <person name="Letendre F."/>
            <person name="LeVine R."/>
            <person name="Lipovsky A."/>
            <person name="Liu X."/>
            <person name="Liu J."/>
            <person name="Liu S."/>
            <person name="Lokyitsang T."/>
            <person name="Lokyitsang Y."/>
            <person name="Lubonja R."/>
            <person name="Lui A."/>
            <person name="MacDonald P."/>
            <person name="Magnisalis V."/>
            <person name="Maru K."/>
            <person name="Matthews C."/>
            <person name="McCusker W."/>
            <person name="McDonough S."/>
            <person name="Mehta T."/>
            <person name="Meldrim J."/>
            <person name="Meneus L."/>
            <person name="Mihai O."/>
            <person name="Mihalev A."/>
            <person name="Mihova T."/>
            <person name="Mittelman R."/>
            <person name="Mlenga V."/>
            <person name="Montmayeur A."/>
            <person name="Mulrain L."/>
            <person name="Navidi A."/>
            <person name="Naylor J."/>
            <person name="Negash T."/>
            <person name="Nguyen T."/>
            <person name="Nguyen N."/>
            <person name="Nicol R."/>
            <person name="Norbu C."/>
            <person name="Norbu N."/>
            <person name="Novod N."/>
            <person name="O'Neill B."/>
            <person name="Osman S."/>
            <person name="Markiewicz E."/>
            <person name="Oyono O.L."/>
            <person name="Patti C."/>
            <person name="Phunkhang P."/>
            <person name="Pierre F."/>
            <person name="Priest M."/>
            <person name="Raghuraman S."/>
            <person name="Rege F."/>
            <person name="Reyes R."/>
            <person name="Rise C."/>
            <person name="Rogov P."/>
            <person name="Ross K."/>
            <person name="Ryan E."/>
            <person name="Settipalli S."/>
            <person name="Shea T."/>
            <person name="Sherpa N."/>
            <person name="Shi L."/>
            <person name="Shih D."/>
            <person name="Sparrow T."/>
            <person name="Spaulding J."/>
            <person name="Stalker J."/>
            <person name="Stange-Thomann N."/>
            <person name="Stavropoulos S."/>
            <person name="Stone C."/>
            <person name="Strader C."/>
            <person name="Tesfaye S."/>
            <person name="Thomson T."/>
            <person name="Thoulutsang Y."/>
            <person name="Thoulutsang D."/>
            <person name="Topham K."/>
            <person name="Topping I."/>
            <person name="Tsamla T."/>
            <person name="Vassiliev H."/>
            <person name="Vo A."/>
            <person name="Wangchuk T."/>
            <person name="Wangdi T."/>
            <person name="Weiand M."/>
            <person name="Wilkinson J."/>
            <person name="Wilson A."/>
            <person name="Yadav S."/>
            <person name="Young G."/>
            <person name="Yu Q."/>
            <person name="Zembek L."/>
            <person name="Zhong D."/>
            <person name="Zimmer A."/>
            <person name="Zwirko Z."/>
            <person name="Jaffe D.B."/>
            <person name="Alvarez P."/>
            <person name="Brockman W."/>
            <person name="Butler J."/>
            <person name="Chin C."/>
            <person name="Gnerre S."/>
            <person name="Grabherr M."/>
            <person name="Kleber M."/>
            <person name="Mauceli E."/>
            <person name="MacCallum I."/>
        </authorList>
    </citation>
    <scope>NUCLEOTIDE SEQUENCE [LARGE SCALE GENOMIC DNA]</scope>
    <source>
        <strain evidence="3">Tucson 15010-1051.87</strain>
    </source>
</reference>
<dbReference type="InParanoid" id="B4M1E9"/>
<dbReference type="Proteomes" id="UP000008792">
    <property type="component" value="Unassembled WGS sequence"/>
</dbReference>
<protein>
    <submittedName>
        <fullName evidence="2">Uncharacterized protein</fullName>
    </submittedName>
</protein>
<keyword evidence="3" id="KW-1185">Reference proteome</keyword>